<gene>
    <name evidence="2" type="ORF">ACJMK2_032384</name>
</gene>
<dbReference type="EMBL" id="JBJQND010000004">
    <property type="protein sequence ID" value="KAL3880115.1"/>
    <property type="molecule type" value="Genomic_DNA"/>
</dbReference>
<dbReference type="AlphaFoldDB" id="A0ABD3X1Q1"/>
<reference evidence="2 3" key="1">
    <citation type="submission" date="2024-11" db="EMBL/GenBank/DDBJ databases">
        <title>Chromosome-level genome assembly of the freshwater bivalve Anodonta woodiana.</title>
        <authorList>
            <person name="Chen X."/>
        </authorList>
    </citation>
    <scope>NUCLEOTIDE SEQUENCE [LARGE SCALE GENOMIC DNA]</scope>
    <source>
        <strain evidence="2">MN2024</strain>
        <tissue evidence="2">Gills</tissue>
    </source>
</reference>
<feature type="compositionally biased region" description="Polar residues" evidence="1">
    <location>
        <begin position="148"/>
        <end position="158"/>
    </location>
</feature>
<feature type="region of interest" description="Disordered" evidence="1">
    <location>
        <begin position="297"/>
        <end position="335"/>
    </location>
</feature>
<protein>
    <submittedName>
        <fullName evidence="2">Uncharacterized protein</fullName>
    </submittedName>
</protein>
<proteinExistence type="predicted"/>
<organism evidence="2 3">
    <name type="scientific">Sinanodonta woodiana</name>
    <name type="common">Chinese pond mussel</name>
    <name type="synonym">Anodonta woodiana</name>
    <dbReference type="NCBI Taxonomy" id="1069815"/>
    <lineage>
        <taxon>Eukaryota</taxon>
        <taxon>Metazoa</taxon>
        <taxon>Spiralia</taxon>
        <taxon>Lophotrochozoa</taxon>
        <taxon>Mollusca</taxon>
        <taxon>Bivalvia</taxon>
        <taxon>Autobranchia</taxon>
        <taxon>Heteroconchia</taxon>
        <taxon>Palaeoheterodonta</taxon>
        <taxon>Unionida</taxon>
        <taxon>Unionoidea</taxon>
        <taxon>Unionidae</taxon>
        <taxon>Unioninae</taxon>
        <taxon>Sinanodonta</taxon>
    </lineage>
</organism>
<evidence type="ECO:0000256" key="1">
    <source>
        <dbReference type="SAM" id="MobiDB-lite"/>
    </source>
</evidence>
<keyword evidence="3" id="KW-1185">Reference proteome</keyword>
<feature type="compositionally biased region" description="Basic and acidic residues" evidence="1">
    <location>
        <begin position="135"/>
        <end position="144"/>
    </location>
</feature>
<comment type="caution">
    <text evidence="2">The sequence shown here is derived from an EMBL/GenBank/DDBJ whole genome shotgun (WGS) entry which is preliminary data.</text>
</comment>
<evidence type="ECO:0000313" key="2">
    <source>
        <dbReference type="EMBL" id="KAL3880115.1"/>
    </source>
</evidence>
<feature type="non-terminal residue" evidence="2">
    <location>
        <position position="335"/>
    </location>
</feature>
<feature type="compositionally biased region" description="Acidic residues" evidence="1">
    <location>
        <begin position="168"/>
        <end position="184"/>
    </location>
</feature>
<accession>A0ABD3X1Q1</accession>
<evidence type="ECO:0000313" key="3">
    <source>
        <dbReference type="Proteomes" id="UP001634394"/>
    </source>
</evidence>
<dbReference type="Proteomes" id="UP001634394">
    <property type="component" value="Unassembled WGS sequence"/>
</dbReference>
<sequence length="335" mass="39171">MKNNDQLDMEMSRLNKARDEYHYFGDNRKTGLFWKPYWQRKNGQNENRSPTSTLSRNYRLVRREATLHQSYQDLRSHRSSQKLYLPKSVSMGGLHSTPYVLQNTDMNKKSHSNNILAFSKSDSSLEITMINPSEVEERGERNNDESNEASQPCANQNESAEKIVQKDENEDEEENDIYLSDDDPVVSRENLDKAGTYLVEHDWMLKNRLEKDSKRLIRSHKKLRIPIPDDDPLDTIQNRLEEISLMVKSKAKRSNQLDTMDQEQRTRIMVRFSLSSFFILYLHVNEAETAPGALKRMKEKTDWENQNTSKSSLGMEMQLALSTQPEYRSPADLKR</sequence>
<name>A0ABD3X1Q1_SINWO</name>
<feature type="region of interest" description="Disordered" evidence="1">
    <location>
        <begin position="133"/>
        <end position="185"/>
    </location>
</feature>